<name>A0A2G3E3N8_9FIRM</name>
<dbReference type="Proteomes" id="UP000224563">
    <property type="component" value="Unassembled WGS sequence"/>
</dbReference>
<accession>A0A2G3E3N8</accession>
<dbReference type="SUPFAM" id="SSF52317">
    <property type="entry name" value="Class I glutamine amidotransferase-like"/>
    <property type="match status" value="1"/>
</dbReference>
<feature type="domain" description="ThuA-like" evidence="1">
    <location>
        <begin position="8"/>
        <end position="262"/>
    </location>
</feature>
<dbReference type="Gene3D" id="3.40.50.880">
    <property type="match status" value="1"/>
</dbReference>
<protein>
    <recommendedName>
        <fullName evidence="1">ThuA-like domain-containing protein</fullName>
    </recommendedName>
</protein>
<sequence length="300" mass="34013">MGVTEKLNVLIITGIVTDEHSPLMVPMIRYMLESTDRFKVKVTEEFTGCTLETLEKYDTVFINYDGKESIENPFVNWGKTAEEALYEYVKNGGGCVLFHTAIMNPTGRVHDDEYVKLVGYDFCLVGAAGDAMNGVRKNPKLEYVINVNRDAHEIVSVNQEHWMTVQEDVFANAKQVDPNITVLASVTDKLEDYDLKNMQDHVARIYEGVDMTKLPGINEEVPVVWVHNYGKGRVFVCAICHGPDTLCRPNMTAMLCRGTEWAASGKVTIPYPDIQNERRKNAWPFYNDITWAQMGEIKGW</sequence>
<gene>
    <name evidence="2" type="ORF">CSX02_05565</name>
</gene>
<dbReference type="PANTHER" id="PTHR40469">
    <property type="entry name" value="SECRETED GLYCOSYL HYDROLASE"/>
    <property type="match status" value="1"/>
</dbReference>
<reference evidence="2 3" key="2">
    <citation type="submission" date="2017-10" db="EMBL/GenBank/DDBJ databases">
        <authorList>
            <person name="Banno H."/>
            <person name="Chua N.-H."/>
        </authorList>
    </citation>
    <scope>NUCLEOTIDE SEQUENCE [LARGE SCALE GENOMIC DNA]</scope>
    <source>
        <strain evidence="2 3">JK623</strain>
    </source>
</reference>
<keyword evidence="3" id="KW-1185">Reference proteome</keyword>
<dbReference type="InterPro" id="IPR029010">
    <property type="entry name" value="ThuA-like"/>
</dbReference>
<proteinExistence type="predicted"/>
<evidence type="ECO:0000313" key="3">
    <source>
        <dbReference type="Proteomes" id="UP000224563"/>
    </source>
</evidence>
<dbReference type="Pfam" id="PF06283">
    <property type="entry name" value="ThuA"/>
    <property type="match status" value="1"/>
</dbReference>
<dbReference type="PANTHER" id="PTHR40469:SF2">
    <property type="entry name" value="GALACTOSE-BINDING DOMAIN-LIKE SUPERFAMILY PROTEIN"/>
    <property type="match status" value="1"/>
</dbReference>
<organism evidence="2 3">
    <name type="scientific">Agathobacter ruminis</name>
    <dbReference type="NCBI Taxonomy" id="1712665"/>
    <lineage>
        <taxon>Bacteria</taxon>
        <taxon>Bacillati</taxon>
        <taxon>Bacillota</taxon>
        <taxon>Clostridia</taxon>
        <taxon>Lachnospirales</taxon>
        <taxon>Lachnospiraceae</taxon>
        <taxon>Agathobacter</taxon>
    </lineage>
</organism>
<evidence type="ECO:0000259" key="1">
    <source>
        <dbReference type="Pfam" id="PF06283"/>
    </source>
</evidence>
<reference evidence="2 3" key="1">
    <citation type="submission" date="2017-10" db="EMBL/GenBank/DDBJ databases">
        <title>Resolving the taxonomy of Roseburia spp., Eubacterium rectale and Agathobacter spp. through phylogenomic analysis.</title>
        <authorList>
            <person name="Sheridan P.O."/>
            <person name="Walker A.W."/>
            <person name="Duncan S.H."/>
            <person name="Scott K.P."/>
            <person name="Toole P.W.O."/>
            <person name="Luis P."/>
            <person name="Flint H.J."/>
        </authorList>
    </citation>
    <scope>NUCLEOTIDE SEQUENCE [LARGE SCALE GENOMIC DNA]</scope>
    <source>
        <strain evidence="2 3">JK623</strain>
    </source>
</reference>
<dbReference type="EMBL" id="PDYG01000025">
    <property type="protein sequence ID" value="PHU37874.1"/>
    <property type="molecule type" value="Genomic_DNA"/>
</dbReference>
<comment type="caution">
    <text evidence="2">The sequence shown here is derived from an EMBL/GenBank/DDBJ whole genome shotgun (WGS) entry which is preliminary data.</text>
</comment>
<evidence type="ECO:0000313" key="2">
    <source>
        <dbReference type="EMBL" id="PHU37874.1"/>
    </source>
</evidence>
<dbReference type="AlphaFoldDB" id="A0A2G3E3N8"/>
<dbReference type="InterPro" id="IPR029062">
    <property type="entry name" value="Class_I_gatase-like"/>
</dbReference>